<keyword evidence="4" id="KW-0235">DNA replication</keyword>
<comment type="function">
    <text evidence="4">SbcCD cleaves DNA hairpin structures. These structures can inhibit DNA replication and are intermediates in certain DNA recombination reactions. The complex acts as a 3'-&gt;5' double strand exonuclease that can open hairpins. It also has a 5' single-strand endonuclease activity.</text>
</comment>
<sequence>MKILHTSDWHIGKQLHKYDLAEDLNLFFDWLISYMKTEAVDVLLVSGDVFDQANPSQAAFKQYYDVLRRLVQLDCKIIITGGNHDSPAVLNAPKELLKAFDITVIGGAPEHISELFVAVEKNGEKLVVAAVPFLKDRDIRKSVAGETYATKIEQIKAGLQTYFSNINLYYQENHSDTFFIVMGHLFVQGSAVSESERDIQIGNQAGVSAHMFQGVPNYVALGHIHKPQAVSEEDYIHYCGSPVSLSFSEKEDQKQVNVLTVKNQHVDNITIVPIPKQRNLLAFAGTLEEVQQQILSYAKETALISLVEVIVNEETESLERRQAFETFVNEQPNPRLQIVKSRLTFANKIRGASEAFAVGTDVADVTPMQMFEKKLELQSGLHNTEELKAAFRDILQELDL</sequence>
<gene>
    <name evidence="4" type="primary">sbcD</name>
    <name evidence="6" type="ORF">ACFQZJ_07345</name>
</gene>
<accession>A0ABW3B3R5</accession>
<dbReference type="RefSeq" id="WP_379933473.1">
    <property type="nucleotide sequence ID" value="NZ_JBHTHY010000004.1"/>
</dbReference>
<name>A0ABW3B3R5_9FLAO</name>
<keyword evidence="4" id="KW-0255">Endonuclease</keyword>
<evidence type="ECO:0000256" key="1">
    <source>
        <dbReference type="ARBA" id="ARBA00022722"/>
    </source>
</evidence>
<dbReference type="Pfam" id="PF00149">
    <property type="entry name" value="Metallophos"/>
    <property type="match status" value="1"/>
</dbReference>
<keyword evidence="7" id="KW-1185">Reference proteome</keyword>
<feature type="domain" description="Calcineurin-like phosphoesterase" evidence="5">
    <location>
        <begin position="1"/>
        <end position="227"/>
    </location>
</feature>
<evidence type="ECO:0000256" key="2">
    <source>
        <dbReference type="ARBA" id="ARBA00022801"/>
    </source>
</evidence>
<dbReference type="SUPFAM" id="SSF56300">
    <property type="entry name" value="Metallo-dependent phosphatases"/>
    <property type="match status" value="1"/>
</dbReference>
<comment type="caution">
    <text evidence="6">The sequence shown here is derived from an EMBL/GenBank/DDBJ whole genome shotgun (WGS) entry which is preliminary data.</text>
</comment>
<reference evidence="7" key="1">
    <citation type="journal article" date="2019" name="Int. J. Syst. Evol. Microbiol.">
        <title>The Global Catalogue of Microorganisms (GCM) 10K type strain sequencing project: providing services to taxonomists for standard genome sequencing and annotation.</title>
        <authorList>
            <consortium name="The Broad Institute Genomics Platform"/>
            <consortium name="The Broad Institute Genome Sequencing Center for Infectious Disease"/>
            <person name="Wu L."/>
            <person name="Ma J."/>
        </authorList>
    </citation>
    <scope>NUCLEOTIDE SEQUENCE [LARGE SCALE GENOMIC DNA]</scope>
    <source>
        <strain evidence="7">CCUG 61948</strain>
    </source>
</reference>
<evidence type="ECO:0000256" key="3">
    <source>
        <dbReference type="ARBA" id="ARBA00022839"/>
    </source>
</evidence>
<evidence type="ECO:0000256" key="4">
    <source>
        <dbReference type="RuleBase" id="RU363069"/>
    </source>
</evidence>
<keyword evidence="2 4" id="KW-0378">Hydrolase</keyword>
<evidence type="ECO:0000313" key="7">
    <source>
        <dbReference type="Proteomes" id="UP001597012"/>
    </source>
</evidence>
<dbReference type="NCBIfam" id="TIGR00619">
    <property type="entry name" value="sbcd"/>
    <property type="match status" value="1"/>
</dbReference>
<proteinExistence type="inferred from homology"/>
<dbReference type="CDD" id="cd00840">
    <property type="entry name" value="MPP_Mre11_N"/>
    <property type="match status" value="1"/>
</dbReference>
<comment type="similarity">
    <text evidence="4">Belongs to the SbcD family.</text>
</comment>
<dbReference type="InterPro" id="IPR050535">
    <property type="entry name" value="DNA_Repair-Maintenance_Comp"/>
</dbReference>
<dbReference type="InterPro" id="IPR041796">
    <property type="entry name" value="Mre11_N"/>
</dbReference>
<dbReference type="Gene3D" id="3.60.21.10">
    <property type="match status" value="1"/>
</dbReference>
<comment type="subunit">
    <text evidence="4">Heterodimer of SbcC and SbcD.</text>
</comment>
<dbReference type="PANTHER" id="PTHR30337">
    <property type="entry name" value="COMPONENT OF ATP-DEPENDENT DSDNA EXONUCLEASE"/>
    <property type="match status" value="1"/>
</dbReference>
<organism evidence="6 7">
    <name type="scientific">Maribacter chungangensis</name>
    <dbReference type="NCBI Taxonomy" id="1069117"/>
    <lineage>
        <taxon>Bacteria</taxon>
        <taxon>Pseudomonadati</taxon>
        <taxon>Bacteroidota</taxon>
        <taxon>Flavobacteriia</taxon>
        <taxon>Flavobacteriales</taxon>
        <taxon>Flavobacteriaceae</taxon>
        <taxon>Maribacter</taxon>
    </lineage>
</organism>
<dbReference type="EMBL" id="JBHTHY010000004">
    <property type="protein sequence ID" value="MFD0797269.1"/>
    <property type="molecule type" value="Genomic_DNA"/>
</dbReference>
<keyword evidence="4" id="KW-0233">DNA recombination</keyword>
<dbReference type="InterPro" id="IPR004593">
    <property type="entry name" value="SbcD"/>
</dbReference>
<dbReference type="InterPro" id="IPR029052">
    <property type="entry name" value="Metallo-depent_PP-like"/>
</dbReference>
<protein>
    <recommendedName>
        <fullName evidence="4">Nuclease SbcCD subunit D</fullName>
    </recommendedName>
</protein>
<evidence type="ECO:0000259" key="5">
    <source>
        <dbReference type="Pfam" id="PF00149"/>
    </source>
</evidence>
<dbReference type="InterPro" id="IPR004843">
    <property type="entry name" value="Calcineurin-like_PHP"/>
</dbReference>
<evidence type="ECO:0000313" key="6">
    <source>
        <dbReference type="EMBL" id="MFD0797269.1"/>
    </source>
</evidence>
<keyword evidence="3 4" id="KW-0269">Exonuclease</keyword>
<dbReference type="PANTHER" id="PTHR30337:SF0">
    <property type="entry name" value="NUCLEASE SBCCD SUBUNIT D"/>
    <property type="match status" value="1"/>
</dbReference>
<dbReference type="GO" id="GO:0004527">
    <property type="term" value="F:exonuclease activity"/>
    <property type="evidence" value="ECO:0007669"/>
    <property type="project" value="UniProtKB-KW"/>
</dbReference>
<keyword evidence="1 4" id="KW-0540">Nuclease</keyword>
<dbReference type="Proteomes" id="UP001597012">
    <property type="component" value="Unassembled WGS sequence"/>
</dbReference>